<dbReference type="EMBL" id="JNBY01000069">
    <property type="protein sequence ID" value="KDN86516.1"/>
    <property type="molecule type" value="Genomic_DNA"/>
</dbReference>
<evidence type="ECO:0000313" key="2">
    <source>
        <dbReference type="EMBL" id="KDN86516.1"/>
    </source>
</evidence>
<dbReference type="InterPro" id="IPR037523">
    <property type="entry name" value="VOC_core"/>
</dbReference>
<proteinExistence type="predicted"/>
<protein>
    <recommendedName>
        <fullName evidence="1">VOC domain-containing protein</fullName>
    </recommendedName>
</protein>
<dbReference type="PATRIC" id="fig|1348663.4.peg.1675"/>
<feature type="domain" description="VOC" evidence="1">
    <location>
        <begin position="11"/>
        <end position="118"/>
    </location>
</feature>
<dbReference type="SUPFAM" id="SSF54593">
    <property type="entry name" value="Glyoxalase/Bleomycin resistance protein/Dihydroxybiphenyl dioxygenase"/>
    <property type="match status" value="1"/>
</dbReference>
<reference evidence="2 3" key="1">
    <citation type="submission" date="2014-05" db="EMBL/GenBank/DDBJ databases">
        <title>Draft Genome Sequence of Kitasatospora cheerisanensis KCTC 2395.</title>
        <authorList>
            <person name="Nam D.H."/>
        </authorList>
    </citation>
    <scope>NUCLEOTIDE SEQUENCE [LARGE SCALE GENOMIC DNA]</scope>
    <source>
        <strain evidence="2 3">KCTC 2395</strain>
    </source>
</reference>
<name>A0A066Z861_9ACTN</name>
<organism evidence="2 3">
    <name type="scientific">Kitasatospora cheerisanensis KCTC 2395</name>
    <dbReference type="NCBI Taxonomy" id="1348663"/>
    <lineage>
        <taxon>Bacteria</taxon>
        <taxon>Bacillati</taxon>
        <taxon>Actinomycetota</taxon>
        <taxon>Actinomycetes</taxon>
        <taxon>Kitasatosporales</taxon>
        <taxon>Streptomycetaceae</taxon>
        <taxon>Kitasatospora</taxon>
    </lineage>
</organism>
<evidence type="ECO:0000313" key="3">
    <source>
        <dbReference type="Proteomes" id="UP000027178"/>
    </source>
</evidence>
<dbReference type="HOGENOM" id="CLU_141550_0_0_11"/>
<dbReference type="Pfam" id="PF00903">
    <property type="entry name" value="Glyoxalase"/>
    <property type="match status" value="1"/>
</dbReference>
<keyword evidence="3" id="KW-1185">Reference proteome</keyword>
<gene>
    <name evidence="2" type="ORF">KCH_17440</name>
</gene>
<dbReference type="Proteomes" id="UP000027178">
    <property type="component" value="Unassembled WGS sequence"/>
</dbReference>
<dbReference type="eggNOG" id="COG0346">
    <property type="taxonomic scope" value="Bacteria"/>
</dbReference>
<dbReference type="AlphaFoldDB" id="A0A066Z861"/>
<dbReference type="Gene3D" id="3.10.180.10">
    <property type="entry name" value="2,3-Dihydroxybiphenyl 1,2-Dioxygenase, domain 1"/>
    <property type="match status" value="1"/>
</dbReference>
<dbReference type="PROSITE" id="PS51819">
    <property type="entry name" value="VOC"/>
    <property type="match status" value="1"/>
</dbReference>
<evidence type="ECO:0000259" key="1">
    <source>
        <dbReference type="PROSITE" id="PS51819"/>
    </source>
</evidence>
<dbReference type="InterPro" id="IPR004360">
    <property type="entry name" value="Glyas_Fos-R_dOase_dom"/>
</dbReference>
<dbReference type="InterPro" id="IPR029068">
    <property type="entry name" value="Glyas_Bleomycin-R_OHBP_Dase"/>
</dbReference>
<sequence>MLRKGVDVFLGLRTVIYPAPDLAAAKTWWSSVLGIEPYFDEPFYVGFNVGGYELALDPNGDPAVGPVTYWGVRDVDAALKWVVAAGATVRAEVQEVGGGIRVATVVEPSGAVVGLIENPQFVLPDTLPGEGRAEGPGR</sequence>
<comment type="caution">
    <text evidence="2">The sequence shown here is derived from an EMBL/GenBank/DDBJ whole genome shotgun (WGS) entry which is preliminary data.</text>
</comment>
<accession>A0A066Z861</accession>